<feature type="transmembrane region" description="Helical" evidence="1">
    <location>
        <begin position="39"/>
        <end position="58"/>
    </location>
</feature>
<name>A0A1F7WG81_9BACT</name>
<proteinExistence type="predicted"/>
<evidence type="ECO:0000313" key="2">
    <source>
        <dbReference type="EMBL" id="OGM01800.1"/>
    </source>
</evidence>
<dbReference type="Proteomes" id="UP000178735">
    <property type="component" value="Unassembled WGS sequence"/>
</dbReference>
<feature type="transmembrane region" description="Helical" evidence="1">
    <location>
        <begin position="6"/>
        <end position="27"/>
    </location>
</feature>
<protein>
    <submittedName>
        <fullName evidence="2">Uncharacterized protein</fullName>
    </submittedName>
</protein>
<keyword evidence="1" id="KW-0472">Membrane</keyword>
<evidence type="ECO:0000313" key="3">
    <source>
        <dbReference type="Proteomes" id="UP000178735"/>
    </source>
</evidence>
<sequence>MKNSKYIIATLYEILWYLDIAFVAHILKYYVLSPSEKSSAIIFILCYLAFFTLATRQFLMFWKGHFCTGMVVPEKMHASYVSLAFICLFAQALSFIKFKTTINLVILIVMLFFNVLYLLLTTHYLFLIYFAFNYFLFFFKINYLIELI</sequence>
<dbReference type="STRING" id="1817813.A2008_05995"/>
<feature type="transmembrane region" description="Helical" evidence="1">
    <location>
        <begin position="102"/>
        <end position="120"/>
    </location>
</feature>
<accession>A0A1F7WG81</accession>
<dbReference type="AlphaFoldDB" id="A0A1F7WG81"/>
<keyword evidence="1" id="KW-1133">Transmembrane helix</keyword>
<evidence type="ECO:0000256" key="1">
    <source>
        <dbReference type="SAM" id="Phobius"/>
    </source>
</evidence>
<organism evidence="2 3">
    <name type="scientific">Candidatus Wallbacteria bacterium GWC2_49_35</name>
    <dbReference type="NCBI Taxonomy" id="1817813"/>
    <lineage>
        <taxon>Bacteria</taxon>
        <taxon>Candidatus Walliibacteriota</taxon>
    </lineage>
</organism>
<feature type="transmembrane region" description="Helical" evidence="1">
    <location>
        <begin position="126"/>
        <end position="145"/>
    </location>
</feature>
<reference evidence="2 3" key="1">
    <citation type="journal article" date="2016" name="Nat. Commun.">
        <title>Thousands of microbial genomes shed light on interconnected biogeochemical processes in an aquifer system.</title>
        <authorList>
            <person name="Anantharaman K."/>
            <person name="Brown C.T."/>
            <person name="Hug L.A."/>
            <person name="Sharon I."/>
            <person name="Castelle C.J."/>
            <person name="Probst A.J."/>
            <person name="Thomas B.C."/>
            <person name="Singh A."/>
            <person name="Wilkins M.J."/>
            <person name="Karaoz U."/>
            <person name="Brodie E.L."/>
            <person name="Williams K.H."/>
            <person name="Hubbard S.S."/>
            <person name="Banfield J.F."/>
        </authorList>
    </citation>
    <scope>NUCLEOTIDE SEQUENCE [LARGE SCALE GENOMIC DNA]</scope>
</reference>
<keyword evidence="1" id="KW-0812">Transmembrane</keyword>
<comment type="caution">
    <text evidence="2">The sequence shown here is derived from an EMBL/GenBank/DDBJ whole genome shotgun (WGS) entry which is preliminary data.</text>
</comment>
<feature type="transmembrane region" description="Helical" evidence="1">
    <location>
        <begin position="78"/>
        <end position="95"/>
    </location>
</feature>
<gene>
    <name evidence="2" type="ORF">A2008_05995</name>
</gene>
<dbReference type="EMBL" id="MGFH01000224">
    <property type="protein sequence ID" value="OGM01800.1"/>
    <property type="molecule type" value="Genomic_DNA"/>
</dbReference>